<dbReference type="InterPro" id="IPR013747">
    <property type="entry name" value="ACP_syn_III_C"/>
</dbReference>
<organism evidence="5 6">
    <name type="scientific">Actinophytocola oryzae</name>
    <dbReference type="NCBI Taxonomy" id="502181"/>
    <lineage>
        <taxon>Bacteria</taxon>
        <taxon>Bacillati</taxon>
        <taxon>Actinomycetota</taxon>
        <taxon>Actinomycetes</taxon>
        <taxon>Pseudonocardiales</taxon>
        <taxon>Pseudonocardiaceae</taxon>
    </lineage>
</organism>
<dbReference type="PANTHER" id="PTHR34069:SF2">
    <property type="entry name" value="BETA-KETOACYL-[ACYL-CARRIER-PROTEIN] SYNTHASE III"/>
    <property type="match status" value="1"/>
</dbReference>
<dbReference type="RefSeq" id="WP_133901970.1">
    <property type="nucleotide sequence ID" value="NZ_SOCP01000003.1"/>
</dbReference>
<comment type="caution">
    <text evidence="5">The sequence shown here is derived from an EMBL/GenBank/DDBJ whole genome shotgun (WGS) entry which is preliminary data.</text>
</comment>
<keyword evidence="6" id="KW-1185">Reference proteome</keyword>
<name>A0A4R7VXQ7_9PSEU</name>
<keyword evidence="1" id="KW-0808">Transferase</keyword>
<dbReference type="SUPFAM" id="SSF53901">
    <property type="entry name" value="Thiolase-like"/>
    <property type="match status" value="1"/>
</dbReference>
<dbReference type="OrthoDB" id="2636646at2"/>
<protein>
    <submittedName>
        <fullName evidence="5">3-oxoacyl-[acyl-carrier-protein] synthase-3</fullName>
    </submittedName>
</protein>
<dbReference type="Proteomes" id="UP000294927">
    <property type="component" value="Unassembled WGS sequence"/>
</dbReference>
<reference evidence="5 6" key="1">
    <citation type="submission" date="2019-03" db="EMBL/GenBank/DDBJ databases">
        <title>Genomic Encyclopedia of Archaeal and Bacterial Type Strains, Phase II (KMG-II): from individual species to whole genera.</title>
        <authorList>
            <person name="Goeker M."/>
        </authorList>
    </citation>
    <scope>NUCLEOTIDE SEQUENCE [LARGE SCALE GENOMIC DNA]</scope>
    <source>
        <strain evidence="5 6">DSM 45499</strain>
    </source>
</reference>
<evidence type="ECO:0000256" key="1">
    <source>
        <dbReference type="ARBA" id="ARBA00022679"/>
    </source>
</evidence>
<gene>
    <name evidence="5" type="ORF">CLV71_10364</name>
</gene>
<evidence type="ECO:0000256" key="2">
    <source>
        <dbReference type="ARBA" id="ARBA00023315"/>
    </source>
</evidence>
<dbReference type="GO" id="GO:0044550">
    <property type="term" value="P:secondary metabolite biosynthetic process"/>
    <property type="evidence" value="ECO:0007669"/>
    <property type="project" value="TreeGrafter"/>
</dbReference>
<dbReference type="GO" id="GO:0006633">
    <property type="term" value="P:fatty acid biosynthetic process"/>
    <property type="evidence" value="ECO:0007669"/>
    <property type="project" value="InterPro"/>
</dbReference>
<dbReference type="EMBL" id="SOCP01000003">
    <property type="protein sequence ID" value="TDV54824.1"/>
    <property type="molecule type" value="Genomic_DNA"/>
</dbReference>
<proteinExistence type="predicted"/>
<dbReference type="PANTHER" id="PTHR34069">
    <property type="entry name" value="3-OXOACYL-[ACYL-CARRIER-PROTEIN] SYNTHASE 3"/>
    <property type="match status" value="1"/>
</dbReference>
<evidence type="ECO:0000313" key="5">
    <source>
        <dbReference type="EMBL" id="TDV54824.1"/>
    </source>
</evidence>
<feature type="domain" description="Beta-ketoacyl-[acyl-carrier-protein] synthase III C-terminal" evidence="3">
    <location>
        <begin position="221"/>
        <end position="308"/>
    </location>
</feature>
<dbReference type="Gene3D" id="3.40.47.10">
    <property type="match status" value="2"/>
</dbReference>
<evidence type="ECO:0000313" key="6">
    <source>
        <dbReference type="Proteomes" id="UP000294927"/>
    </source>
</evidence>
<evidence type="ECO:0000259" key="4">
    <source>
        <dbReference type="Pfam" id="PF08545"/>
    </source>
</evidence>
<dbReference type="CDD" id="cd00827">
    <property type="entry name" value="init_cond_enzymes"/>
    <property type="match status" value="1"/>
</dbReference>
<dbReference type="InterPro" id="IPR016039">
    <property type="entry name" value="Thiolase-like"/>
</dbReference>
<feature type="domain" description="Beta-ketoacyl-[acyl-carrier-protein] synthase III N-terminal" evidence="4">
    <location>
        <begin position="111"/>
        <end position="185"/>
    </location>
</feature>
<dbReference type="InterPro" id="IPR013751">
    <property type="entry name" value="ACP_syn_III_N"/>
</dbReference>
<dbReference type="Pfam" id="PF08545">
    <property type="entry name" value="ACP_syn_III"/>
    <property type="match status" value="1"/>
</dbReference>
<dbReference type="GO" id="GO:0004315">
    <property type="term" value="F:3-oxoacyl-[acyl-carrier-protein] synthase activity"/>
    <property type="evidence" value="ECO:0007669"/>
    <property type="project" value="InterPro"/>
</dbReference>
<dbReference type="AlphaFoldDB" id="A0A4R7VXQ7"/>
<evidence type="ECO:0000259" key="3">
    <source>
        <dbReference type="Pfam" id="PF08541"/>
    </source>
</evidence>
<accession>A0A4R7VXQ7</accession>
<dbReference type="Pfam" id="PF08541">
    <property type="entry name" value="ACP_syn_III_C"/>
    <property type="match status" value="1"/>
</dbReference>
<keyword evidence="2" id="KW-0012">Acyltransferase</keyword>
<sequence>MPHLQQIGTFVPEESVSIAELSDYLGLSSAQVRVHTKFFGQDKVAVAGDRDLTRMLVPAGEQALAGADRDSVRYLVYAHTIQYVAPVGHRVLDQVRAELGLRNATVFALSQQHCASPLYALSVAEHLLAQEGPDATVLVMTGEKAISPHFRLIPGTTVMGDATAACLLGTGPDGDEVLSTAVRTLGRFYQCNDASEEVLADYVKVYNETVIGTMHDALAGIGLDFSDVDLVLPHNVNTFSWRKISAGCGIPLDRIYLDNVATLGHCFGADPFINLASARVAGKLRPGNIVLLVAAGLGATFATVVARIGEGFSS</sequence>